<dbReference type="OrthoDB" id="7164639at2"/>
<dbReference type="RefSeq" id="WP_038655089.1">
    <property type="nucleotide sequence ID" value="NZ_FMXM01000041.1"/>
</dbReference>
<gene>
    <name evidence="2" type="ORF">SAMN02927914_06524</name>
</gene>
<dbReference type="InterPro" id="IPR032710">
    <property type="entry name" value="NTF2-like_dom_sf"/>
</dbReference>
<dbReference type="Proteomes" id="UP000198588">
    <property type="component" value="Unassembled WGS sequence"/>
</dbReference>
<dbReference type="SUPFAM" id="SSF54427">
    <property type="entry name" value="NTF2-like"/>
    <property type="match status" value="1"/>
</dbReference>
<feature type="domain" description="SnoaL-like" evidence="1">
    <location>
        <begin position="8"/>
        <end position="121"/>
    </location>
</feature>
<sequence>MALSEPDVTTFLKTFVSTYEKGDASFFDLFAGDASVFSVSVPTRIDGAEEYRRGYEEQFQGKNRRAQILSPEIRIAGDVAVVTYHNRVAFDNQSTNLRSTLVLSLVGKDLKIVHLHNSPLASPGVSSTPRRPEDVTLLEERVATAAAAVGTPK</sequence>
<reference evidence="2 3" key="1">
    <citation type="submission" date="2016-10" db="EMBL/GenBank/DDBJ databases">
        <authorList>
            <person name="de Groot N.N."/>
        </authorList>
    </citation>
    <scope>NUCLEOTIDE SEQUENCE [LARGE SCALE GENOMIC DNA]</scope>
    <source>
        <strain evidence="2 3">CGMCC 1.12097</strain>
    </source>
</reference>
<evidence type="ECO:0000259" key="1">
    <source>
        <dbReference type="Pfam" id="PF13474"/>
    </source>
</evidence>
<dbReference type="AlphaFoldDB" id="A0A1G5ZXC4"/>
<dbReference type="Gene3D" id="3.10.450.50">
    <property type="match status" value="1"/>
</dbReference>
<protein>
    <submittedName>
        <fullName evidence="2">SnoaL-like domain-containing protein</fullName>
    </submittedName>
</protein>
<dbReference type="Pfam" id="PF13474">
    <property type="entry name" value="SnoaL_3"/>
    <property type="match status" value="1"/>
</dbReference>
<accession>A0A1G5ZXC4</accession>
<proteinExistence type="predicted"/>
<dbReference type="EMBL" id="FMXM01000041">
    <property type="protein sequence ID" value="SDA99280.1"/>
    <property type="molecule type" value="Genomic_DNA"/>
</dbReference>
<evidence type="ECO:0000313" key="3">
    <source>
        <dbReference type="Proteomes" id="UP000198588"/>
    </source>
</evidence>
<name>A0A1G5ZXC4_9HYPH</name>
<dbReference type="STRING" id="1165689.SAMN02927914_06524"/>
<organism evidence="2 3">
    <name type="scientific">Mesorhizobium qingshengii</name>
    <dbReference type="NCBI Taxonomy" id="1165689"/>
    <lineage>
        <taxon>Bacteria</taxon>
        <taxon>Pseudomonadati</taxon>
        <taxon>Pseudomonadota</taxon>
        <taxon>Alphaproteobacteria</taxon>
        <taxon>Hyphomicrobiales</taxon>
        <taxon>Phyllobacteriaceae</taxon>
        <taxon>Mesorhizobium</taxon>
    </lineage>
</organism>
<dbReference type="InterPro" id="IPR037401">
    <property type="entry name" value="SnoaL-like"/>
</dbReference>
<evidence type="ECO:0000313" key="2">
    <source>
        <dbReference type="EMBL" id="SDA99280.1"/>
    </source>
</evidence>